<evidence type="ECO:0000256" key="11">
    <source>
        <dbReference type="PROSITE-ProRule" id="PRU00812"/>
    </source>
</evidence>
<dbReference type="PANTHER" id="PTHR14732">
    <property type="entry name" value="RNA POLYMERASE II SUBUNIT B1 CTD PHOSPHATASE RPAP2-RELATED"/>
    <property type="match status" value="1"/>
</dbReference>
<evidence type="ECO:0000313" key="15">
    <source>
        <dbReference type="EMBL" id="EQC40186.1"/>
    </source>
</evidence>
<dbReference type="Proteomes" id="UP000030762">
    <property type="component" value="Unassembled WGS sequence"/>
</dbReference>
<evidence type="ECO:0000256" key="6">
    <source>
        <dbReference type="ARBA" id="ARBA00022833"/>
    </source>
</evidence>
<evidence type="ECO:0000256" key="3">
    <source>
        <dbReference type="ARBA" id="ARBA00022723"/>
    </source>
</evidence>
<evidence type="ECO:0000256" key="9">
    <source>
        <dbReference type="ARBA" id="ARBA00047761"/>
    </source>
</evidence>
<comment type="catalytic activity">
    <reaction evidence="9 12">
        <text>O-phospho-L-seryl-[protein] + H2O = L-seryl-[protein] + phosphate</text>
        <dbReference type="Rhea" id="RHEA:20629"/>
        <dbReference type="Rhea" id="RHEA-COMP:9863"/>
        <dbReference type="Rhea" id="RHEA-COMP:11604"/>
        <dbReference type="ChEBI" id="CHEBI:15377"/>
        <dbReference type="ChEBI" id="CHEBI:29999"/>
        <dbReference type="ChEBI" id="CHEBI:43474"/>
        <dbReference type="ChEBI" id="CHEBI:83421"/>
        <dbReference type="EC" id="3.1.3.16"/>
    </reaction>
</comment>
<evidence type="ECO:0000313" key="16">
    <source>
        <dbReference type="Proteomes" id="UP000030762"/>
    </source>
</evidence>
<dbReference type="AlphaFoldDB" id="T0QZP7"/>
<proteinExistence type="inferred from homology"/>
<dbReference type="VEuPathDB" id="FungiDB:SDRG_02834"/>
<keyword evidence="8 12" id="KW-0539">Nucleus</keyword>
<comment type="similarity">
    <text evidence="2 11 12">Belongs to the RPAP2 family.</text>
</comment>
<dbReference type="GeneID" id="19943561"/>
<evidence type="ECO:0000256" key="12">
    <source>
        <dbReference type="RuleBase" id="RU367080"/>
    </source>
</evidence>
<comment type="catalytic activity">
    <reaction evidence="10 12">
        <text>O-phospho-L-threonyl-[protein] + H2O = L-threonyl-[protein] + phosphate</text>
        <dbReference type="Rhea" id="RHEA:47004"/>
        <dbReference type="Rhea" id="RHEA-COMP:11060"/>
        <dbReference type="Rhea" id="RHEA-COMP:11605"/>
        <dbReference type="ChEBI" id="CHEBI:15377"/>
        <dbReference type="ChEBI" id="CHEBI:30013"/>
        <dbReference type="ChEBI" id="CHEBI:43474"/>
        <dbReference type="ChEBI" id="CHEBI:61977"/>
        <dbReference type="EC" id="3.1.3.16"/>
    </reaction>
</comment>
<evidence type="ECO:0000256" key="1">
    <source>
        <dbReference type="ARBA" id="ARBA00004123"/>
    </source>
</evidence>
<dbReference type="eggNOG" id="KOG4780">
    <property type="taxonomic scope" value="Eukaryota"/>
</dbReference>
<evidence type="ECO:0000256" key="10">
    <source>
        <dbReference type="ARBA" id="ARBA00048336"/>
    </source>
</evidence>
<dbReference type="GO" id="GO:0005737">
    <property type="term" value="C:cytoplasm"/>
    <property type="evidence" value="ECO:0007669"/>
    <property type="project" value="TreeGrafter"/>
</dbReference>
<evidence type="ECO:0000259" key="14">
    <source>
        <dbReference type="PROSITE" id="PS51479"/>
    </source>
</evidence>
<name>T0QZP7_SAPDV</name>
<dbReference type="PANTHER" id="PTHR14732:SF0">
    <property type="entry name" value="RNA POLYMERASE II SUBUNIT B1 CTD PHOSPHATASE RPAP2-RELATED"/>
    <property type="match status" value="1"/>
</dbReference>
<keyword evidence="7 12" id="KW-0904">Protein phosphatase</keyword>
<reference evidence="15 16" key="1">
    <citation type="submission" date="2012-04" db="EMBL/GenBank/DDBJ databases">
        <title>The Genome Sequence of Saprolegnia declina VS20.</title>
        <authorList>
            <consortium name="The Broad Institute Genome Sequencing Platform"/>
            <person name="Russ C."/>
            <person name="Nusbaum C."/>
            <person name="Tyler B."/>
            <person name="van West P."/>
            <person name="Dieguez-Uribeondo J."/>
            <person name="de Bruijn I."/>
            <person name="Tripathy S."/>
            <person name="Jiang R."/>
            <person name="Young S.K."/>
            <person name="Zeng Q."/>
            <person name="Gargeya S."/>
            <person name="Fitzgerald M."/>
            <person name="Haas B."/>
            <person name="Abouelleil A."/>
            <person name="Alvarado L."/>
            <person name="Arachchi H.M."/>
            <person name="Berlin A."/>
            <person name="Chapman S.B."/>
            <person name="Goldberg J."/>
            <person name="Griggs A."/>
            <person name="Gujja S."/>
            <person name="Hansen M."/>
            <person name="Howarth C."/>
            <person name="Imamovic A."/>
            <person name="Larimer J."/>
            <person name="McCowen C."/>
            <person name="Montmayeur A."/>
            <person name="Murphy C."/>
            <person name="Neiman D."/>
            <person name="Pearson M."/>
            <person name="Priest M."/>
            <person name="Roberts A."/>
            <person name="Saif S."/>
            <person name="Shea T."/>
            <person name="Sisk P."/>
            <person name="Sykes S."/>
            <person name="Wortman J."/>
            <person name="Nusbaum C."/>
            <person name="Birren B."/>
        </authorList>
    </citation>
    <scope>NUCLEOTIDE SEQUENCE [LARGE SCALE GENOMIC DNA]</scope>
    <source>
        <strain evidence="15 16">VS20</strain>
    </source>
</reference>
<keyword evidence="6 12" id="KW-0862">Zinc</keyword>
<dbReference type="Pfam" id="PF04181">
    <property type="entry name" value="RPAP2_Rtr1"/>
    <property type="match status" value="1"/>
</dbReference>
<dbReference type="InterPro" id="IPR038534">
    <property type="entry name" value="Rtr1/RPAP2_sf"/>
</dbReference>
<dbReference type="PROSITE" id="PS51479">
    <property type="entry name" value="ZF_RTR1"/>
    <property type="match status" value="1"/>
</dbReference>
<dbReference type="InterPro" id="IPR039693">
    <property type="entry name" value="Rtr1/RPAP2"/>
</dbReference>
<dbReference type="OrthoDB" id="2590500at2759"/>
<dbReference type="RefSeq" id="XP_008606660.1">
    <property type="nucleotide sequence ID" value="XM_008608438.1"/>
</dbReference>
<keyword evidence="3 12" id="KW-0479">Metal-binding</keyword>
<feature type="region of interest" description="Disordered" evidence="13">
    <location>
        <begin position="215"/>
        <end position="268"/>
    </location>
</feature>
<dbReference type="OMA" id="IEGFVFP"/>
<evidence type="ECO:0000256" key="7">
    <source>
        <dbReference type="ARBA" id="ARBA00022912"/>
    </source>
</evidence>
<dbReference type="GO" id="GO:0005634">
    <property type="term" value="C:nucleus"/>
    <property type="evidence" value="ECO:0007669"/>
    <property type="project" value="UniProtKB-SubCell"/>
</dbReference>
<dbReference type="EC" id="3.1.3.16" evidence="12"/>
<dbReference type="InterPro" id="IPR007308">
    <property type="entry name" value="Rtr1/RPAP2_dom"/>
</dbReference>
<dbReference type="GO" id="GO:0008420">
    <property type="term" value="F:RNA polymerase II CTD heptapeptide repeat phosphatase activity"/>
    <property type="evidence" value="ECO:0007669"/>
    <property type="project" value="UniProtKB-UniRule"/>
</dbReference>
<dbReference type="Gene3D" id="1.25.40.820">
    <property type="match status" value="1"/>
</dbReference>
<comment type="function">
    <text evidence="12">Putative RNA polymerase II subunit B1 C-terminal domain (CTD) phosphatase involved in RNA polymerase II transcription regulation.</text>
</comment>
<dbReference type="GO" id="GO:0043175">
    <property type="term" value="F:RNA polymerase core enzyme binding"/>
    <property type="evidence" value="ECO:0007669"/>
    <property type="project" value="UniProtKB-UniRule"/>
</dbReference>
<sequence length="515" mass="57219">MQVTQTDAEHATARDAFVLMSTLLSPVVPAPYLELCSSILQERHLRDVFEERAVQLRCGLPTCSSTLAKKKPQKYRISVARREVYSAREEQQFCSEKCLKEARSFLALLPVKPVQMLPTIHQVFGTSKPNPLDYREGARAPLPVTSVAKPKRAQPKVVWSKQPGMGVVERPSQKPIAIIENKAPAGPSREFPTGEHAILIEGFVFPGHKAKKATKLAKKMKQETAPANTDDGNENDSDYTSESDSGTDSEMDILGADDDSSDDSDGNTDVYSAADLPLFATMWMKISEMVTPETLSVVAGWHQRTIPVTVEVRPISGPEEDRAYHFGSFLLRQMPSISTLSGLPCDRRIQGLLQDLLHTFQLLRPVEAKEKNEWNAMCFLFLLVCHKCTPDTLRSLPTLATTLAQCRLDVAEMQQLVSIFYNTDAFETMVLADEMDKPVDMTPRVTATKGISKKQCRKCRRATDVCICSSRRREDSAFSEAEVARMLQESLQIQDMSAFGTTNGADEMDDASMSS</sequence>
<dbReference type="InParanoid" id="T0QZP7"/>
<keyword evidence="5 12" id="KW-0378">Hydrolase</keyword>
<keyword evidence="16" id="KW-1185">Reference proteome</keyword>
<gene>
    <name evidence="15" type="ORF">SDRG_02834</name>
</gene>
<protein>
    <recommendedName>
        <fullName evidence="12">RNA polymerase II subunit B1 CTD phosphatase RPAP2 homolog</fullName>
        <ecNumber evidence="12">3.1.3.16</ecNumber>
    </recommendedName>
</protein>
<evidence type="ECO:0000256" key="5">
    <source>
        <dbReference type="ARBA" id="ARBA00022801"/>
    </source>
</evidence>
<feature type="domain" description="RTR1-type" evidence="14">
    <location>
        <begin position="35"/>
        <end position="118"/>
    </location>
</feature>
<evidence type="ECO:0000256" key="13">
    <source>
        <dbReference type="SAM" id="MobiDB-lite"/>
    </source>
</evidence>
<accession>T0QZP7</accession>
<evidence type="ECO:0000256" key="4">
    <source>
        <dbReference type="ARBA" id="ARBA00022771"/>
    </source>
</evidence>
<dbReference type="STRING" id="1156394.T0QZP7"/>
<feature type="compositionally biased region" description="Acidic residues" evidence="13">
    <location>
        <begin position="231"/>
        <end position="266"/>
    </location>
</feature>
<comment type="subcellular location">
    <subcellularLocation>
        <location evidence="1 12">Nucleus</location>
    </subcellularLocation>
</comment>
<evidence type="ECO:0000256" key="8">
    <source>
        <dbReference type="ARBA" id="ARBA00023242"/>
    </source>
</evidence>
<dbReference type="EMBL" id="JH767137">
    <property type="protein sequence ID" value="EQC40186.1"/>
    <property type="molecule type" value="Genomic_DNA"/>
</dbReference>
<dbReference type="GO" id="GO:0008270">
    <property type="term" value="F:zinc ion binding"/>
    <property type="evidence" value="ECO:0007669"/>
    <property type="project" value="UniProtKB-KW"/>
</dbReference>
<evidence type="ECO:0000256" key="2">
    <source>
        <dbReference type="ARBA" id="ARBA00005676"/>
    </source>
</evidence>
<keyword evidence="4 12" id="KW-0863">Zinc-finger</keyword>
<organism evidence="15 16">
    <name type="scientific">Saprolegnia diclina (strain VS20)</name>
    <dbReference type="NCBI Taxonomy" id="1156394"/>
    <lineage>
        <taxon>Eukaryota</taxon>
        <taxon>Sar</taxon>
        <taxon>Stramenopiles</taxon>
        <taxon>Oomycota</taxon>
        <taxon>Saprolegniomycetes</taxon>
        <taxon>Saprolegniales</taxon>
        <taxon>Saprolegniaceae</taxon>
        <taxon>Saprolegnia</taxon>
    </lineage>
</organism>